<dbReference type="SUPFAM" id="SSF52047">
    <property type="entry name" value="RNI-like"/>
    <property type="match status" value="1"/>
</dbReference>
<comment type="caution">
    <text evidence="1">The sequence shown here is derived from an EMBL/GenBank/DDBJ whole genome shotgun (WGS) entry which is preliminary data.</text>
</comment>
<dbReference type="InterPro" id="IPR032675">
    <property type="entry name" value="LRR_dom_sf"/>
</dbReference>
<dbReference type="PANTHER" id="PTHR38926">
    <property type="entry name" value="F-BOX DOMAIN CONTAINING PROTEIN, EXPRESSED"/>
    <property type="match status" value="1"/>
</dbReference>
<accession>A0AAD7EQS1</accession>
<dbReference type="EMBL" id="JARIHO010000023">
    <property type="protein sequence ID" value="KAJ7343370.1"/>
    <property type="molecule type" value="Genomic_DNA"/>
</dbReference>
<evidence type="ECO:0008006" key="3">
    <source>
        <dbReference type="Google" id="ProtNLM"/>
    </source>
</evidence>
<name>A0AAD7EQS1_9AGAR</name>
<dbReference type="AlphaFoldDB" id="A0AAD7EQS1"/>
<organism evidence="1 2">
    <name type="scientific">Mycena albidolilacea</name>
    <dbReference type="NCBI Taxonomy" id="1033008"/>
    <lineage>
        <taxon>Eukaryota</taxon>
        <taxon>Fungi</taxon>
        <taxon>Dikarya</taxon>
        <taxon>Basidiomycota</taxon>
        <taxon>Agaricomycotina</taxon>
        <taxon>Agaricomycetes</taxon>
        <taxon>Agaricomycetidae</taxon>
        <taxon>Agaricales</taxon>
        <taxon>Marasmiineae</taxon>
        <taxon>Mycenaceae</taxon>
        <taxon>Mycena</taxon>
    </lineage>
</organism>
<dbReference type="Proteomes" id="UP001218218">
    <property type="component" value="Unassembled WGS sequence"/>
</dbReference>
<dbReference type="PANTHER" id="PTHR38926:SF5">
    <property type="entry name" value="F-BOX AND LEUCINE-RICH REPEAT PROTEIN 6"/>
    <property type="match status" value="1"/>
</dbReference>
<sequence length="427" mass="48311">MCTVEGLHARIAHISADIEMHTEVLRQLEKSKSLAQGQLNALRDPLARLPVEISSEIFLECLPSRIVPNPRTAPMLLLNICNAWTNIALSTPALWAAIHLDGQSVQVLQTWRQGPANASRGTQVLQTWLPRAQNCTLSVSLRNSLNHGVAGVLGQYAQQLRHLELYGGIYHVYSLTSLPALEKLTIGSERGVDTVHLTEIMKLLRLTPNLVECDFVQISINPSNYAEHKLTMPSLRCLKFGDPDTEDLYYHGDAILNHLTLPALKTLVVSLRKVSYADFSLFLKRSLPPLRRLALGSRNTNFQFTHLDEFLRLLPLLTHVELQQQVSELEIFSALADPESLLPNLRSLKIRSESTAFSASWFPSLLRALSARRSQLVYFQFESYYQPEANEDVYKGLRKLIANGMEIRIGYQEKYISFQQASWRWLS</sequence>
<dbReference type="Gene3D" id="3.80.10.10">
    <property type="entry name" value="Ribonuclease Inhibitor"/>
    <property type="match status" value="1"/>
</dbReference>
<keyword evidence="2" id="KW-1185">Reference proteome</keyword>
<gene>
    <name evidence="1" type="ORF">DFH08DRAFT_872494</name>
</gene>
<proteinExistence type="predicted"/>
<evidence type="ECO:0000313" key="2">
    <source>
        <dbReference type="Proteomes" id="UP001218218"/>
    </source>
</evidence>
<protein>
    <recommendedName>
        <fullName evidence="3">F-box domain-containing protein</fullName>
    </recommendedName>
</protein>
<evidence type="ECO:0000313" key="1">
    <source>
        <dbReference type="EMBL" id="KAJ7343370.1"/>
    </source>
</evidence>
<reference evidence="1" key="1">
    <citation type="submission" date="2023-03" db="EMBL/GenBank/DDBJ databases">
        <title>Massive genome expansion in bonnet fungi (Mycena s.s.) driven by repeated elements and novel gene families across ecological guilds.</title>
        <authorList>
            <consortium name="Lawrence Berkeley National Laboratory"/>
            <person name="Harder C.B."/>
            <person name="Miyauchi S."/>
            <person name="Viragh M."/>
            <person name="Kuo A."/>
            <person name="Thoen E."/>
            <person name="Andreopoulos B."/>
            <person name="Lu D."/>
            <person name="Skrede I."/>
            <person name="Drula E."/>
            <person name="Henrissat B."/>
            <person name="Morin E."/>
            <person name="Kohler A."/>
            <person name="Barry K."/>
            <person name="LaButti K."/>
            <person name="Morin E."/>
            <person name="Salamov A."/>
            <person name="Lipzen A."/>
            <person name="Mereny Z."/>
            <person name="Hegedus B."/>
            <person name="Baldrian P."/>
            <person name="Stursova M."/>
            <person name="Weitz H."/>
            <person name="Taylor A."/>
            <person name="Grigoriev I.V."/>
            <person name="Nagy L.G."/>
            <person name="Martin F."/>
            <person name="Kauserud H."/>
        </authorList>
    </citation>
    <scope>NUCLEOTIDE SEQUENCE</scope>
    <source>
        <strain evidence="1">CBHHK002</strain>
    </source>
</reference>